<dbReference type="AlphaFoldDB" id="A0A0E9QFP2"/>
<organism evidence="1">
    <name type="scientific">Anguilla anguilla</name>
    <name type="common">European freshwater eel</name>
    <name type="synonym">Muraena anguilla</name>
    <dbReference type="NCBI Taxonomy" id="7936"/>
    <lineage>
        <taxon>Eukaryota</taxon>
        <taxon>Metazoa</taxon>
        <taxon>Chordata</taxon>
        <taxon>Craniata</taxon>
        <taxon>Vertebrata</taxon>
        <taxon>Euteleostomi</taxon>
        <taxon>Actinopterygii</taxon>
        <taxon>Neopterygii</taxon>
        <taxon>Teleostei</taxon>
        <taxon>Anguilliformes</taxon>
        <taxon>Anguillidae</taxon>
        <taxon>Anguilla</taxon>
    </lineage>
</organism>
<reference evidence="1" key="2">
    <citation type="journal article" date="2015" name="Fish Shellfish Immunol.">
        <title>Early steps in the European eel (Anguilla anguilla)-Vibrio vulnificus interaction in the gills: Role of the RtxA13 toxin.</title>
        <authorList>
            <person name="Callol A."/>
            <person name="Pajuelo D."/>
            <person name="Ebbesson L."/>
            <person name="Teles M."/>
            <person name="MacKenzie S."/>
            <person name="Amaro C."/>
        </authorList>
    </citation>
    <scope>NUCLEOTIDE SEQUENCE</scope>
</reference>
<sequence length="22" mass="2664">MFLFFDPLQCVSRQLFILMDLS</sequence>
<reference evidence="1" key="1">
    <citation type="submission" date="2014-11" db="EMBL/GenBank/DDBJ databases">
        <authorList>
            <person name="Amaro Gonzalez C."/>
        </authorList>
    </citation>
    <scope>NUCLEOTIDE SEQUENCE</scope>
</reference>
<evidence type="ECO:0000313" key="1">
    <source>
        <dbReference type="EMBL" id="JAH15696.1"/>
    </source>
</evidence>
<protein>
    <submittedName>
        <fullName evidence="1">Uncharacterized protein</fullName>
    </submittedName>
</protein>
<dbReference type="EMBL" id="GBXM01092881">
    <property type="protein sequence ID" value="JAH15696.1"/>
    <property type="molecule type" value="Transcribed_RNA"/>
</dbReference>
<name>A0A0E9QFP2_ANGAN</name>
<accession>A0A0E9QFP2</accession>
<proteinExistence type="predicted"/>